<dbReference type="AlphaFoldDB" id="A0A6M4ATR7"/>
<evidence type="ECO:0000256" key="1">
    <source>
        <dbReference type="SAM" id="MobiDB-lite"/>
    </source>
</evidence>
<feature type="region of interest" description="Disordered" evidence="1">
    <location>
        <begin position="1"/>
        <end position="62"/>
    </location>
</feature>
<accession>A0A6M4ATR7</accession>
<sequence>MSEAVAGGDAVVAPPADAGAGGADAGGAAALLSGGGDGAPPPDGGSGNGGGGDPWYAGLPDEDRSWAEKKGFADLPAALKSYRELEGRYLSGDKLVVPKEGDPQEVFDRYYAAIGRPEAPDKYEFKAPDGHELDADLTGRIGKKAFEAGVPQAMLAPLVDEFNAYVLEQQQTAEAARIAAKNEGVAEVRREWGDNFDSRIAQANQAMRMLELTPDDIGALEDAWGTPRVLRLMHKLGAGMGEDALIGGGAAQRFSLSPAEARAERERLESDPDHIKRYMSGDKASRERMAMLNQIIAADEERRRNG</sequence>
<dbReference type="Proteomes" id="UP000503018">
    <property type="component" value="Chromosome"/>
</dbReference>
<dbReference type="KEGG" id="slan:GV829_04625"/>
<gene>
    <name evidence="2" type="ORF">GV829_04625</name>
</gene>
<evidence type="ECO:0000313" key="2">
    <source>
        <dbReference type="EMBL" id="QJQ31820.1"/>
    </source>
</evidence>
<reference evidence="2 3" key="1">
    <citation type="submission" date="2020-01" db="EMBL/GenBank/DDBJ databases">
        <title>Sphingomonas sp. strain CSW-10.</title>
        <authorList>
            <person name="Chen W.-M."/>
        </authorList>
    </citation>
    <scope>NUCLEOTIDE SEQUENCE [LARGE SCALE GENOMIC DNA]</scope>
    <source>
        <strain evidence="2 3">CSW-10</strain>
    </source>
</reference>
<evidence type="ECO:0000313" key="3">
    <source>
        <dbReference type="Proteomes" id="UP000503018"/>
    </source>
</evidence>
<feature type="compositionally biased region" description="Gly residues" evidence="1">
    <location>
        <begin position="33"/>
        <end position="53"/>
    </location>
</feature>
<feature type="compositionally biased region" description="Low complexity" evidence="1">
    <location>
        <begin position="1"/>
        <end position="18"/>
    </location>
</feature>
<dbReference type="RefSeq" id="WP_169944299.1">
    <property type="nucleotide sequence ID" value="NZ_CP053015.1"/>
</dbReference>
<name>A0A6M4ATR7_9SPHN</name>
<keyword evidence="3" id="KW-1185">Reference proteome</keyword>
<organism evidence="2 3">
    <name type="scientific">Sphingomonas lacunae</name>
    <dbReference type="NCBI Taxonomy" id="2698828"/>
    <lineage>
        <taxon>Bacteria</taxon>
        <taxon>Pseudomonadati</taxon>
        <taxon>Pseudomonadota</taxon>
        <taxon>Alphaproteobacteria</taxon>
        <taxon>Sphingomonadales</taxon>
        <taxon>Sphingomonadaceae</taxon>
        <taxon>Sphingomonas</taxon>
    </lineage>
</organism>
<dbReference type="EMBL" id="CP053015">
    <property type="protein sequence ID" value="QJQ31820.1"/>
    <property type="molecule type" value="Genomic_DNA"/>
</dbReference>
<proteinExistence type="predicted"/>
<protein>
    <submittedName>
        <fullName evidence="2">Uncharacterized protein</fullName>
    </submittedName>
</protein>